<feature type="modified residue" description="N6-(pyridoxal phosphate)lysine" evidence="6">
    <location>
        <position position="263"/>
    </location>
</feature>
<name>A0A9C9ELS1_UNCW3</name>
<comment type="similarity">
    <text evidence="6">Belongs to the GcvP family. C-terminal subunit subfamily.</text>
</comment>
<dbReference type="GO" id="GO:0030170">
    <property type="term" value="F:pyridoxal phosphate binding"/>
    <property type="evidence" value="ECO:0007669"/>
    <property type="project" value="TreeGrafter"/>
</dbReference>
<evidence type="ECO:0000256" key="1">
    <source>
        <dbReference type="ARBA" id="ARBA00001933"/>
    </source>
</evidence>
<reference evidence="9" key="1">
    <citation type="journal article" date="2020" name="mSystems">
        <title>Genome- and Community-Level Interaction Insights into Carbon Utilization and Element Cycling Functions of Hydrothermarchaeota in Hydrothermal Sediment.</title>
        <authorList>
            <person name="Zhou Z."/>
            <person name="Liu Y."/>
            <person name="Xu W."/>
            <person name="Pan J."/>
            <person name="Luo Z.H."/>
            <person name="Li M."/>
        </authorList>
    </citation>
    <scope>NUCLEOTIDE SEQUENCE</scope>
    <source>
        <strain evidence="9">HyVt-388</strain>
    </source>
</reference>
<comment type="function">
    <text evidence="2 6">The glycine cleavage system catalyzes the degradation of glycine. The P protein binds the alpha-amino group of glycine through its pyridoxal phosphate cofactor; CO(2) is released and the remaining methylamine moiety is then transferred to the lipoamide cofactor of the H protein.</text>
</comment>
<evidence type="ECO:0000313" key="10">
    <source>
        <dbReference type="Proteomes" id="UP000885826"/>
    </source>
</evidence>
<evidence type="ECO:0000256" key="2">
    <source>
        <dbReference type="ARBA" id="ARBA00003788"/>
    </source>
</evidence>
<dbReference type="Proteomes" id="UP000885826">
    <property type="component" value="Unassembled WGS sequence"/>
</dbReference>
<dbReference type="PANTHER" id="PTHR11773:SF1">
    <property type="entry name" value="GLYCINE DEHYDROGENASE (DECARBOXYLATING), MITOCHONDRIAL"/>
    <property type="match status" value="1"/>
</dbReference>
<dbReference type="GO" id="GO:0004375">
    <property type="term" value="F:glycine dehydrogenase (decarboxylating) activity"/>
    <property type="evidence" value="ECO:0007669"/>
    <property type="project" value="UniProtKB-EC"/>
</dbReference>
<dbReference type="FunFam" id="3.40.640.10:FF:000224">
    <property type="entry name" value="Probable glycine dehydrogenase (decarboxylating) subunit 2"/>
    <property type="match status" value="1"/>
</dbReference>
<dbReference type="InterPro" id="IPR049316">
    <property type="entry name" value="GDC-P_C"/>
</dbReference>
<evidence type="ECO:0000259" key="8">
    <source>
        <dbReference type="Pfam" id="PF21478"/>
    </source>
</evidence>
<proteinExistence type="inferred from homology"/>
<dbReference type="GO" id="GO:0005829">
    <property type="term" value="C:cytosol"/>
    <property type="evidence" value="ECO:0007669"/>
    <property type="project" value="TreeGrafter"/>
</dbReference>
<comment type="subunit">
    <text evidence="6">The glycine cleavage system is composed of four proteins: P, T, L and H. In this organism, the P 'protein' is a heterodimer of two subunits.</text>
</comment>
<dbReference type="InterPro" id="IPR015422">
    <property type="entry name" value="PyrdxlP-dep_Trfase_small"/>
</dbReference>
<dbReference type="GO" id="GO:0016594">
    <property type="term" value="F:glycine binding"/>
    <property type="evidence" value="ECO:0007669"/>
    <property type="project" value="TreeGrafter"/>
</dbReference>
<protein>
    <recommendedName>
        <fullName evidence="6">Probable glycine dehydrogenase (decarboxylating) subunit 2</fullName>
        <ecNumber evidence="6">1.4.4.2</ecNumber>
    </recommendedName>
    <alternativeName>
        <fullName evidence="6">Glycine cleavage system P-protein subunit 2</fullName>
    </alternativeName>
    <alternativeName>
        <fullName evidence="6">Glycine decarboxylase subunit 2</fullName>
    </alternativeName>
    <alternativeName>
        <fullName evidence="6">Glycine dehydrogenase (aminomethyl-transferring) subunit 2</fullName>
    </alternativeName>
</protein>
<accession>A0A9C9ELS1</accession>
<evidence type="ECO:0000256" key="6">
    <source>
        <dbReference type="HAMAP-Rule" id="MF_00713"/>
    </source>
</evidence>
<comment type="caution">
    <text evidence="9">The sequence shown here is derived from an EMBL/GenBank/DDBJ whole genome shotgun (WGS) entry which is preliminary data.</text>
</comment>
<dbReference type="InterPro" id="IPR020581">
    <property type="entry name" value="GDC_P"/>
</dbReference>
<dbReference type="InterPro" id="IPR015421">
    <property type="entry name" value="PyrdxlP-dep_Trfase_major"/>
</dbReference>
<dbReference type="EMBL" id="DRIG01000045">
    <property type="protein sequence ID" value="HEC78344.1"/>
    <property type="molecule type" value="Genomic_DNA"/>
</dbReference>
<dbReference type="InterPro" id="IPR049315">
    <property type="entry name" value="GDC-P_N"/>
</dbReference>
<dbReference type="InterPro" id="IPR015424">
    <property type="entry name" value="PyrdxlP-dep_Trfase"/>
</dbReference>
<dbReference type="AlphaFoldDB" id="A0A9C9ELS1"/>
<dbReference type="Gene3D" id="3.90.1150.10">
    <property type="entry name" value="Aspartate Aminotransferase, domain 1"/>
    <property type="match status" value="1"/>
</dbReference>
<dbReference type="PANTHER" id="PTHR11773">
    <property type="entry name" value="GLYCINE DEHYDROGENASE, DECARBOXYLATING"/>
    <property type="match status" value="1"/>
</dbReference>
<dbReference type="NCBIfam" id="NF003346">
    <property type="entry name" value="PRK04366.1"/>
    <property type="match status" value="1"/>
</dbReference>
<evidence type="ECO:0000256" key="3">
    <source>
        <dbReference type="ARBA" id="ARBA00022898"/>
    </source>
</evidence>
<dbReference type="Gene3D" id="6.20.440.10">
    <property type="match status" value="1"/>
</dbReference>
<evidence type="ECO:0000256" key="4">
    <source>
        <dbReference type="ARBA" id="ARBA00023002"/>
    </source>
</evidence>
<gene>
    <name evidence="6" type="primary">gcvPB</name>
    <name evidence="9" type="ORF">ENI34_04275</name>
</gene>
<comment type="catalytic activity">
    <reaction evidence="5 6">
        <text>N(6)-[(R)-lipoyl]-L-lysyl-[glycine-cleavage complex H protein] + glycine + H(+) = N(6)-[(R)-S(8)-aminomethyldihydrolipoyl]-L-lysyl-[glycine-cleavage complex H protein] + CO2</text>
        <dbReference type="Rhea" id="RHEA:24304"/>
        <dbReference type="Rhea" id="RHEA-COMP:10494"/>
        <dbReference type="Rhea" id="RHEA-COMP:10495"/>
        <dbReference type="ChEBI" id="CHEBI:15378"/>
        <dbReference type="ChEBI" id="CHEBI:16526"/>
        <dbReference type="ChEBI" id="CHEBI:57305"/>
        <dbReference type="ChEBI" id="CHEBI:83099"/>
        <dbReference type="ChEBI" id="CHEBI:83143"/>
        <dbReference type="EC" id="1.4.4.2"/>
    </reaction>
</comment>
<comment type="cofactor">
    <cofactor evidence="1 6">
        <name>pyridoxal 5'-phosphate</name>
        <dbReference type="ChEBI" id="CHEBI:597326"/>
    </cofactor>
</comment>
<feature type="domain" description="Glycine dehydrogenase C-terminal" evidence="8">
    <location>
        <begin position="343"/>
        <end position="443"/>
    </location>
</feature>
<dbReference type="Pfam" id="PF21478">
    <property type="entry name" value="GcvP2_C"/>
    <property type="match status" value="1"/>
</dbReference>
<sequence length="475" mass="53209">MELIFEISKPGRKGYSLPQCDLPEEKISERFRRSVPAELPEVSEPEIVRHFINLSILNHHVDKALYPLGSCTMKYNPKINEELVRLNGFTAIHPLQPEKTVQGALKLMYELGEYLKKIVNLEGITLQPAAGAQGEFTAISIFKAYFKKKQEERKYVLIPDSAHGTNPASVNFSGFQPIKLPSDEQGLVDMEKLNQLMNEEVAGLMLTNPNTLGLFEKNVKKITEIIHQKGGLVYLDGANLNALLGITRPGDLGFDAVHFNLHKTFSTPHGGGGPGSGPVAVTSTLKPFLPVPIIEKENGQYRLNYDLPDTIGKVQTFYGNFLIMVRAYIFLRIIGEQGLKQISKSAILNANYVIASLKDDYFLPYTDLCMHEGVLSGKELKEYGVKTLDVAKRLLDYGFHAPTIYFPLIVSEALMIEPTDSESKESLDGFIATMKKIRKEAEENPELLKSAPHNTPVRRLDEVKAIKELKLRWKK</sequence>
<organism evidence="9 10">
    <name type="scientific">candidate division WOR-3 bacterium</name>
    <dbReference type="NCBI Taxonomy" id="2052148"/>
    <lineage>
        <taxon>Bacteria</taxon>
        <taxon>Bacteria division WOR-3</taxon>
    </lineage>
</organism>
<evidence type="ECO:0000259" key="7">
    <source>
        <dbReference type="Pfam" id="PF02347"/>
    </source>
</evidence>
<dbReference type="InterPro" id="IPR023012">
    <property type="entry name" value="GcvPB"/>
</dbReference>
<dbReference type="Pfam" id="PF02347">
    <property type="entry name" value="GDC-P"/>
    <property type="match status" value="1"/>
</dbReference>
<dbReference type="FunFam" id="3.90.1150.10:FF:000014">
    <property type="entry name" value="Probable glycine dehydrogenase (decarboxylating) subunit 2"/>
    <property type="match status" value="1"/>
</dbReference>
<keyword evidence="4 6" id="KW-0560">Oxidoreductase</keyword>
<dbReference type="Gene3D" id="3.40.640.10">
    <property type="entry name" value="Type I PLP-dependent aspartate aminotransferase-like (Major domain)"/>
    <property type="match status" value="1"/>
</dbReference>
<evidence type="ECO:0000256" key="5">
    <source>
        <dbReference type="ARBA" id="ARBA00049026"/>
    </source>
</evidence>
<keyword evidence="3 6" id="KW-0663">Pyridoxal phosphate</keyword>
<evidence type="ECO:0000313" key="9">
    <source>
        <dbReference type="EMBL" id="HEC78344.1"/>
    </source>
</evidence>
<dbReference type="GO" id="GO:0019464">
    <property type="term" value="P:glycine decarboxylation via glycine cleavage system"/>
    <property type="evidence" value="ECO:0007669"/>
    <property type="project" value="UniProtKB-UniRule"/>
</dbReference>
<dbReference type="EC" id="1.4.4.2" evidence="6"/>
<dbReference type="HAMAP" id="MF_00713">
    <property type="entry name" value="GcvPB"/>
    <property type="match status" value="1"/>
</dbReference>
<dbReference type="GO" id="GO:0005960">
    <property type="term" value="C:glycine cleavage complex"/>
    <property type="evidence" value="ECO:0007669"/>
    <property type="project" value="TreeGrafter"/>
</dbReference>
<dbReference type="SUPFAM" id="SSF53383">
    <property type="entry name" value="PLP-dependent transferases"/>
    <property type="match status" value="1"/>
</dbReference>
<feature type="domain" description="Glycine cleavage system P-protein N-terminal" evidence="7">
    <location>
        <begin position="24"/>
        <end position="293"/>
    </location>
</feature>